<gene>
    <name evidence="1" type="ORF">ACFQPF_13095</name>
</gene>
<keyword evidence="2" id="KW-1185">Reference proteome</keyword>
<accession>A0ABW2NTD1</accession>
<sequence>MNQLKPLLHKTVYIRMTGGKVFEGILTDLGNDILVINDGSHFQYIPLLHIHKIRLSHSADLEMSPNSALSATKQEKTISYRSTLTNAKGLLTRIHVAGKKDIQGYITHVLSDYFTYYSPIYKTLYISFYHLKWLTFYENDQIPFSVDIPVSSAPLSRSWEEQLKKLEGRLVIFDMEEDPDKVGWLKKVESSMIELQTLNGETMYIKSNHLKTVYVP</sequence>
<protein>
    <submittedName>
        <fullName evidence="1">DUF2642 domain-containing protein</fullName>
    </submittedName>
</protein>
<dbReference type="RefSeq" id="WP_379750187.1">
    <property type="nucleotide sequence ID" value="NZ_JBHTCP010000044.1"/>
</dbReference>
<dbReference type="EMBL" id="JBHTCP010000044">
    <property type="protein sequence ID" value="MFC7372607.1"/>
    <property type="molecule type" value="Genomic_DNA"/>
</dbReference>
<comment type="caution">
    <text evidence="1">The sequence shown here is derived from an EMBL/GenBank/DDBJ whole genome shotgun (WGS) entry which is preliminary data.</text>
</comment>
<proteinExistence type="predicted"/>
<evidence type="ECO:0000313" key="2">
    <source>
        <dbReference type="Proteomes" id="UP001596549"/>
    </source>
</evidence>
<evidence type="ECO:0000313" key="1">
    <source>
        <dbReference type="EMBL" id="MFC7372607.1"/>
    </source>
</evidence>
<reference evidence="2" key="1">
    <citation type="journal article" date="2019" name="Int. J. Syst. Evol. Microbiol.">
        <title>The Global Catalogue of Microorganisms (GCM) 10K type strain sequencing project: providing services to taxonomists for standard genome sequencing and annotation.</title>
        <authorList>
            <consortium name="The Broad Institute Genomics Platform"/>
            <consortium name="The Broad Institute Genome Sequencing Center for Infectious Disease"/>
            <person name="Wu L."/>
            <person name="Ma J."/>
        </authorList>
    </citation>
    <scope>NUCLEOTIDE SEQUENCE [LARGE SCALE GENOMIC DNA]</scope>
    <source>
        <strain evidence="2">NBRC 106396</strain>
    </source>
</reference>
<dbReference type="Proteomes" id="UP001596549">
    <property type="component" value="Unassembled WGS sequence"/>
</dbReference>
<organism evidence="1 2">
    <name type="scientific">Fictibacillus iocasae</name>
    <dbReference type="NCBI Taxonomy" id="2715437"/>
    <lineage>
        <taxon>Bacteria</taxon>
        <taxon>Bacillati</taxon>
        <taxon>Bacillota</taxon>
        <taxon>Bacilli</taxon>
        <taxon>Bacillales</taxon>
        <taxon>Fictibacillaceae</taxon>
        <taxon>Fictibacillus</taxon>
    </lineage>
</organism>
<name>A0ABW2NTD1_9BACL</name>